<evidence type="ECO:0000313" key="3">
    <source>
        <dbReference type="Proteomes" id="UP001341281"/>
    </source>
</evidence>
<accession>A0AAQ3X240</accession>
<dbReference type="PANTHER" id="PTHR46033:SF78">
    <property type="entry name" value="OS06G0232700 PROTEIN"/>
    <property type="match status" value="1"/>
</dbReference>
<dbReference type="PANTHER" id="PTHR46033">
    <property type="entry name" value="PROTEIN MAIN-LIKE 2"/>
    <property type="match status" value="1"/>
</dbReference>
<keyword evidence="3" id="KW-1185">Reference proteome</keyword>
<evidence type="ECO:0000259" key="1">
    <source>
        <dbReference type="Pfam" id="PF10536"/>
    </source>
</evidence>
<dbReference type="Pfam" id="PF10536">
    <property type="entry name" value="PMD"/>
    <property type="match status" value="1"/>
</dbReference>
<dbReference type="Proteomes" id="UP001341281">
    <property type="component" value="Chromosome 06"/>
</dbReference>
<organism evidence="2 3">
    <name type="scientific">Paspalum notatum var. saurae</name>
    <dbReference type="NCBI Taxonomy" id="547442"/>
    <lineage>
        <taxon>Eukaryota</taxon>
        <taxon>Viridiplantae</taxon>
        <taxon>Streptophyta</taxon>
        <taxon>Embryophyta</taxon>
        <taxon>Tracheophyta</taxon>
        <taxon>Spermatophyta</taxon>
        <taxon>Magnoliopsida</taxon>
        <taxon>Liliopsida</taxon>
        <taxon>Poales</taxon>
        <taxon>Poaceae</taxon>
        <taxon>PACMAD clade</taxon>
        <taxon>Panicoideae</taxon>
        <taxon>Andropogonodae</taxon>
        <taxon>Paspaleae</taxon>
        <taxon>Paspalinae</taxon>
        <taxon>Paspalum</taxon>
    </lineage>
</organism>
<dbReference type="AlphaFoldDB" id="A0AAQ3X240"/>
<dbReference type="InterPro" id="IPR044824">
    <property type="entry name" value="MAIN-like"/>
</dbReference>
<protein>
    <recommendedName>
        <fullName evidence="1">Aminotransferase-like plant mobile domain-containing protein</fullName>
    </recommendedName>
</protein>
<gene>
    <name evidence="2" type="ORF">U9M48_029212</name>
</gene>
<name>A0AAQ3X240_PASNO</name>
<dbReference type="EMBL" id="CP144750">
    <property type="protein sequence ID" value="WVZ81881.1"/>
    <property type="molecule type" value="Genomic_DNA"/>
</dbReference>
<feature type="domain" description="Aminotransferase-like plant mobile" evidence="1">
    <location>
        <begin position="58"/>
        <end position="426"/>
    </location>
</feature>
<sequence length="479" mass="54396">MSAVEHKHLATFQCRPPKEYLELDNRWLQRLRGAGLLTFRRLVEGGHIGRHGRGRPRLMIDNSLITALVDRWRPETHTFHMPCGEMAPTLQDVSYLLGLPIAGTAVGSRVVPASWKDDLEIRVAGVDRLDDLGALKPHPNARGPAKTWLLQFKATSLHPDTDDESVRRSPEAYLLWLFGFIMFKNGTSNSVDKVLIPYAREIADAPEDAVPLWSWGSAVPAATYRGLCDACKKDESNARFRGCALLLRLWSYERLAVGRPIVDHRGYEARYYGQHDDDGPTMGTLWVCPVRQDVRIRASSSRLIGLWPKTSYGSHIVQPPWGSRAPYELSSLCTSNETLWYTTASLVYDIYIEPHCPHRAMRQFGYAQQFPVPRVIGRVTPQDHRLSRLGQPCLGTWVIKVEPYVQAWDNAHQDVVHPVAPHTDWWYETFLTWYRPRTRCHVTYADTQHVPHESSSTDAYARHRDEALAGAVSQCLNSC</sequence>
<evidence type="ECO:0000313" key="2">
    <source>
        <dbReference type="EMBL" id="WVZ81881.1"/>
    </source>
</evidence>
<reference evidence="2 3" key="1">
    <citation type="submission" date="2024-02" db="EMBL/GenBank/DDBJ databases">
        <title>High-quality chromosome-scale genome assembly of Pensacola bahiagrass (Paspalum notatum Flugge var. saurae).</title>
        <authorList>
            <person name="Vega J.M."/>
            <person name="Podio M."/>
            <person name="Orjuela J."/>
            <person name="Siena L.A."/>
            <person name="Pessino S.C."/>
            <person name="Combes M.C."/>
            <person name="Mariac C."/>
            <person name="Albertini E."/>
            <person name="Pupilli F."/>
            <person name="Ortiz J.P.A."/>
            <person name="Leblanc O."/>
        </authorList>
    </citation>
    <scope>NUCLEOTIDE SEQUENCE [LARGE SCALE GENOMIC DNA]</scope>
    <source>
        <strain evidence="2">R1</strain>
        <tissue evidence="2">Leaf</tissue>
    </source>
</reference>
<dbReference type="GO" id="GO:0010073">
    <property type="term" value="P:meristem maintenance"/>
    <property type="evidence" value="ECO:0007669"/>
    <property type="project" value="InterPro"/>
</dbReference>
<dbReference type="InterPro" id="IPR019557">
    <property type="entry name" value="AminoTfrase-like_pln_mobile"/>
</dbReference>
<proteinExistence type="predicted"/>